<dbReference type="EMBL" id="AAYY01000011">
    <property type="protein sequence ID" value="EDP42343.1"/>
    <property type="molecule type" value="Genomic_DNA"/>
</dbReference>
<feature type="compositionally biased region" description="Low complexity" evidence="4">
    <location>
        <begin position="327"/>
        <end position="344"/>
    </location>
</feature>
<name>A8Q7S1_MALGO</name>
<dbReference type="PANTHER" id="PTHR46771">
    <property type="entry name" value="DETERIN"/>
    <property type="match status" value="1"/>
</dbReference>
<evidence type="ECO:0000256" key="4">
    <source>
        <dbReference type="SAM" id="MobiDB-lite"/>
    </source>
</evidence>
<organism evidence="5 6">
    <name type="scientific">Malassezia globosa (strain ATCC MYA-4612 / CBS 7966)</name>
    <name type="common">Dandruff-associated fungus</name>
    <dbReference type="NCBI Taxonomy" id="425265"/>
    <lineage>
        <taxon>Eukaryota</taxon>
        <taxon>Fungi</taxon>
        <taxon>Dikarya</taxon>
        <taxon>Basidiomycota</taxon>
        <taxon>Ustilaginomycotina</taxon>
        <taxon>Malasseziomycetes</taxon>
        <taxon>Malasseziales</taxon>
        <taxon>Malasseziaceae</taxon>
        <taxon>Malassezia</taxon>
    </lineage>
</organism>
<feature type="compositionally biased region" description="Basic and acidic residues" evidence="4">
    <location>
        <begin position="299"/>
        <end position="312"/>
    </location>
</feature>
<feature type="compositionally biased region" description="Polar residues" evidence="4">
    <location>
        <begin position="161"/>
        <end position="173"/>
    </location>
</feature>
<dbReference type="Pfam" id="PF00653">
    <property type="entry name" value="BIR"/>
    <property type="match status" value="1"/>
</dbReference>
<dbReference type="PANTHER" id="PTHR46771:SF5">
    <property type="entry name" value="DETERIN"/>
    <property type="match status" value="1"/>
</dbReference>
<dbReference type="SUPFAM" id="SSF57924">
    <property type="entry name" value="Inhibitor of apoptosis (IAP) repeat"/>
    <property type="match status" value="1"/>
</dbReference>
<dbReference type="GeneID" id="5853863"/>
<dbReference type="PROSITE" id="PS50143">
    <property type="entry name" value="BIR_REPEAT_2"/>
    <property type="match status" value="1"/>
</dbReference>
<dbReference type="AlphaFoldDB" id="A8Q7S1"/>
<feature type="compositionally biased region" description="Polar residues" evidence="4">
    <location>
        <begin position="315"/>
        <end position="326"/>
    </location>
</feature>
<dbReference type="VEuPathDB" id="FungiDB:MGL_3101"/>
<dbReference type="KEGG" id="mgl:MGL_3101"/>
<evidence type="ECO:0000256" key="2">
    <source>
        <dbReference type="ARBA" id="ARBA00022833"/>
    </source>
</evidence>
<dbReference type="OrthoDB" id="2196114at2759"/>
<feature type="compositionally biased region" description="Basic and acidic residues" evidence="4">
    <location>
        <begin position="356"/>
        <end position="373"/>
    </location>
</feature>
<keyword evidence="6" id="KW-1185">Reference proteome</keyword>
<gene>
    <name evidence="5" type="ORF">MGL_3101</name>
</gene>
<keyword evidence="2" id="KW-0862">Zinc</keyword>
<proteinExistence type="predicted"/>
<feature type="compositionally biased region" description="Basic and acidic residues" evidence="4">
    <location>
        <begin position="232"/>
        <end position="241"/>
    </location>
</feature>
<dbReference type="STRING" id="425265.A8Q7S1"/>
<sequence length="532" mass="59788">MRGGRAKSTASRSRWKDQDVLDVIRRSRDSGKETLVKGGIARLSFGSDGPGDDDDTLWVWDDEDLLPNGALMVSARKATFDDRWPYTGRRGWRPTSNKLSEAGFHFTPTAEDEDGCTCIYCGVELGGWERTDDPVHEHQRRRPSCPFFHCILANALDSNALSNEQSKPKQSFEGQGIHKDEGDEHDYLESHYNRERKRNKLTDNKKKEEQEEPNHDSERHSRINAEGAMQADDSRTDHEQEAVEYSNNSDGEGDDEDEESEDEDYQEESSFTKQPRRKKLASSQRTASFESHHHTRSAGKSEHSILETHDALSSDARNTNPISDEQSVSNSRTSISSKVSTSASDAELEAGTGTDHGPESNHLQEAHNERASTRENSPLIKPASPALKQHVSVNQRTSLPPASLLPTQVSPTAESEQNAQSSHQGGPESEDEAAVERMVTTTMSHDARTTGPSNPSLPDLQDFLPIPFPHRQSQVPMPPMPDPRKVSVLEWITQQQNYLLDTMRERIEQSLANMRRRNADERKRLEKTMRSS</sequence>
<feature type="region of interest" description="Disordered" evidence="4">
    <location>
        <begin position="161"/>
        <end position="482"/>
    </location>
</feature>
<evidence type="ECO:0000256" key="1">
    <source>
        <dbReference type="ARBA" id="ARBA00022723"/>
    </source>
</evidence>
<keyword evidence="1" id="KW-0479">Metal-binding</keyword>
<accession>A8Q7S1</accession>
<feature type="compositionally biased region" description="Polar residues" evidence="4">
    <location>
        <begin position="391"/>
        <end position="424"/>
    </location>
</feature>
<feature type="compositionally biased region" description="Basic and acidic residues" evidence="4">
    <location>
        <begin position="176"/>
        <end position="193"/>
    </location>
</feature>
<dbReference type="Proteomes" id="UP000008837">
    <property type="component" value="Unassembled WGS sequence"/>
</dbReference>
<feature type="compositionally biased region" description="Basic and acidic residues" evidence="4">
    <location>
        <begin position="200"/>
        <end position="223"/>
    </location>
</feature>
<reference evidence="5 6" key="1">
    <citation type="journal article" date="2007" name="Proc. Natl. Acad. Sci. U.S.A.">
        <title>Dandruff-associated Malassezia genomes reveal convergent and divergent virulence traits shared with plant and human fungal pathogens.</title>
        <authorList>
            <person name="Xu J."/>
            <person name="Saunders C.W."/>
            <person name="Hu P."/>
            <person name="Grant R.A."/>
            <person name="Boekhout T."/>
            <person name="Kuramae E.E."/>
            <person name="Kronstad J.W."/>
            <person name="Deangelis Y.M."/>
            <person name="Reeder N.L."/>
            <person name="Johnstone K.R."/>
            <person name="Leland M."/>
            <person name="Fieno A.M."/>
            <person name="Begley W.M."/>
            <person name="Sun Y."/>
            <person name="Lacey M.P."/>
            <person name="Chaudhary T."/>
            <person name="Keough T."/>
            <person name="Chu L."/>
            <person name="Sears R."/>
            <person name="Yuan B."/>
            <person name="Dawson T.L.Jr."/>
        </authorList>
    </citation>
    <scope>NUCLEOTIDE SEQUENCE [LARGE SCALE GENOMIC DNA]</scope>
    <source>
        <strain evidence="6">ATCC MYA-4612 / CBS 7966</strain>
    </source>
</reference>
<dbReference type="GO" id="GO:0046872">
    <property type="term" value="F:metal ion binding"/>
    <property type="evidence" value="ECO:0007669"/>
    <property type="project" value="UniProtKB-KW"/>
</dbReference>
<dbReference type="SMART" id="SM00238">
    <property type="entry name" value="BIR"/>
    <property type="match status" value="1"/>
</dbReference>
<dbReference type="InterPro" id="IPR001370">
    <property type="entry name" value="BIR_rpt"/>
</dbReference>
<dbReference type="CDD" id="cd00022">
    <property type="entry name" value="BIR"/>
    <property type="match status" value="1"/>
</dbReference>
<evidence type="ECO:0000313" key="6">
    <source>
        <dbReference type="Proteomes" id="UP000008837"/>
    </source>
</evidence>
<feature type="compositionally biased region" description="Acidic residues" evidence="4">
    <location>
        <begin position="251"/>
        <end position="267"/>
    </location>
</feature>
<dbReference type="InterPro" id="IPR051190">
    <property type="entry name" value="Baculoviral_IAP"/>
</dbReference>
<feature type="coiled-coil region" evidence="3">
    <location>
        <begin position="504"/>
        <end position="531"/>
    </location>
</feature>
<feature type="compositionally biased region" description="Polar residues" evidence="4">
    <location>
        <begin position="439"/>
        <end position="456"/>
    </location>
</feature>
<evidence type="ECO:0008006" key="7">
    <source>
        <dbReference type="Google" id="ProtNLM"/>
    </source>
</evidence>
<comment type="caution">
    <text evidence="5">The sequence shown here is derived from an EMBL/GenBank/DDBJ whole genome shotgun (WGS) entry which is preliminary data.</text>
</comment>
<keyword evidence="3" id="KW-0175">Coiled coil</keyword>
<evidence type="ECO:0000256" key="3">
    <source>
        <dbReference type="SAM" id="Coils"/>
    </source>
</evidence>
<dbReference type="OMA" id="GWRPTSN"/>
<dbReference type="RefSeq" id="XP_001729557.1">
    <property type="nucleotide sequence ID" value="XM_001729505.1"/>
</dbReference>
<dbReference type="Gene3D" id="1.10.1170.10">
    <property type="entry name" value="Inhibitor Of Apoptosis Protein (2mihbC-IAP-1), Chain A"/>
    <property type="match status" value="1"/>
</dbReference>
<protein>
    <recommendedName>
        <fullName evidence="7">BIR-domain-containing protein</fullName>
    </recommendedName>
</protein>
<evidence type="ECO:0000313" key="5">
    <source>
        <dbReference type="EMBL" id="EDP42343.1"/>
    </source>
</evidence>
<dbReference type="InParanoid" id="A8Q7S1"/>